<evidence type="ECO:0000313" key="7">
    <source>
        <dbReference type="Proteomes" id="UP001168098"/>
    </source>
</evidence>
<proteinExistence type="predicted"/>
<evidence type="ECO:0000313" key="6">
    <source>
        <dbReference type="EMBL" id="KAJ9700188.1"/>
    </source>
</evidence>
<gene>
    <name evidence="6" type="ORF">PVL29_005825</name>
</gene>
<evidence type="ECO:0000256" key="3">
    <source>
        <dbReference type="ARBA" id="ARBA00022989"/>
    </source>
</evidence>
<feature type="transmembrane region" description="Helical" evidence="5">
    <location>
        <begin position="135"/>
        <end position="153"/>
    </location>
</feature>
<dbReference type="GO" id="GO:0016020">
    <property type="term" value="C:membrane"/>
    <property type="evidence" value="ECO:0007669"/>
    <property type="project" value="UniProtKB-SubCell"/>
</dbReference>
<dbReference type="PANTHER" id="PTHR33514">
    <property type="entry name" value="PROTEIN ABCI12, CHLOROPLASTIC"/>
    <property type="match status" value="1"/>
</dbReference>
<sequence length="302" mass="33904">MSFKFHAFATVTFPSPSLNPTSKALVPPNLSKLYLLNRQNPKPHLSIYKTLESAKCPRLQIRATANNQGESGNWTKWLPRGVVAADRILRLISSATSSPISQFISSPTTFLHSVDPRIKLVWLLALVLLPARSHIIMRFGLVVYLACLSVWILPTQVWMDQLGRVSFLSGLLFIMLGLGSDGAPPLVQLRTPPPAMMGLPNLPDSLGGYSYLVMKLGPLQLTRKGLSVASTAACLTFTASCFLFPYFFIIYFNSVRVQLNTLLRQNHFFLFYVASEGRNPFFFFFFFCKTAFYHNLSFIIVH</sequence>
<comment type="caution">
    <text evidence="6">The sequence shown here is derived from an EMBL/GenBank/DDBJ whole genome shotgun (WGS) entry which is preliminary data.</text>
</comment>
<comment type="subcellular location">
    <subcellularLocation>
        <location evidence="1">Membrane</location>
        <topology evidence="1">Multi-pass membrane protein</topology>
    </subcellularLocation>
</comment>
<keyword evidence="7" id="KW-1185">Reference proteome</keyword>
<keyword evidence="4 5" id="KW-0472">Membrane</keyword>
<dbReference type="Proteomes" id="UP001168098">
    <property type="component" value="Unassembled WGS sequence"/>
</dbReference>
<feature type="transmembrane region" description="Helical" evidence="5">
    <location>
        <begin position="225"/>
        <end position="252"/>
    </location>
</feature>
<evidence type="ECO:0000256" key="5">
    <source>
        <dbReference type="SAM" id="Phobius"/>
    </source>
</evidence>
<feature type="transmembrane region" description="Helical" evidence="5">
    <location>
        <begin position="281"/>
        <end position="301"/>
    </location>
</feature>
<dbReference type="GO" id="GO:0009507">
    <property type="term" value="C:chloroplast"/>
    <property type="evidence" value="ECO:0007669"/>
    <property type="project" value="TreeGrafter"/>
</dbReference>
<keyword evidence="3 5" id="KW-1133">Transmembrane helix</keyword>
<accession>A0AA39A3A8</accession>
<evidence type="ECO:0000256" key="4">
    <source>
        <dbReference type="ARBA" id="ARBA00023136"/>
    </source>
</evidence>
<keyword evidence="2 5" id="KW-0812">Transmembrane</keyword>
<protein>
    <submittedName>
        <fullName evidence="6">Uncharacterized protein</fullName>
    </submittedName>
</protein>
<dbReference type="EMBL" id="JARBHA010000005">
    <property type="protein sequence ID" value="KAJ9700188.1"/>
    <property type="molecule type" value="Genomic_DNA"/>
</dbReference>
<name>A0AA39A3A8_VITRO</name>
<organism evidence="6 7">
    <name type="scientific">Vitis rotundifolia</name>
    <name type="common">Muscadine grape</name>
    <dbReference type="NCBI Taxonomy" id="103349"/>
    <lineage>
        <taxon>Eukaryota</taxon>
        <taxon>Viridiplantae</taxon>
        <taxon>Streptophyta</taxon>
        <taxon>Embryophyta</taxon>
        <taxon>Tracheophyta</taxon>
        <taxon>Spermatophyta</taxon>
        <taxon>Magnoliopsida</taxon>
        <taxon>eudicotyledons</taxon>
        <taxon>Gunneridae</taxon>
        <taxon>Pentapetalae</taxon>
        <taxon>rosids</taxon>
        <taxon>Vitales</taxon>
        <taxon>Vitaceae</taxon>
        <taxon>Viteae</taxon>
        <taxon>Vitis</taxon>
    </lineage>
</organism>
<feature type="transmembrane region" description="Helical" evidence="5">
    <location>
        <begin position="165"/>
        <end position="187"/>
    </location>
</feature>
<reference evidence="6 7" key="1">
    <citation type="journal article" date="2023" name="BMC Biotechnol.">
        <title>Vitis rotundifolia cv Carlos genome sequencing.</title>
        <authorList>
            <person name="Huff M."/>
            <person name="Hulse-Kemp A."/>
            <person name="Scheffler B."/>
            <person name="Youngblood R."/>
            <person name="Simpson S."/>
            <person name="Babiker E."/>
            <person name="Staton M."/>
        </authorList>
    </citation>
    <scope>NUCLEOTIDE SEQUENCE [LARGE SCALE GENOMIC DNA]</scope>
    <source>
        <tissue evidence="6">Leaf</tissue>
    </source>
</reference>
<dbReference type="AlphaFoldDB" id="A0AA39A3A8"/>
<evidence type="ECO:0000256" key="2">
    <source>
        <dbReference type="ARBA" id="ARBA00022692"/>
    </source>
</evidence>
<evidence type="ECO:0000256" key="1">
    <source>
        <dbReference type="ARBA" id="ARBA00004141"/>
    </source>
</evidence>
<dbReference type="PANTHER" id="PTHR33514:SF13">
    <property type="entry name" value="PROTEIN ABCI12, CHLOROPLASTIC"/>
    <property type="match status" value="1"/>
</dbReference>